<organism evidence="3 4">
    <name type="scientific">Xylaria grammica</name>
    <dbReference type="NCBI Taxonomy" id="363999"/>
    <lineage>
        <taxon>Eukaryota</taxon>
        <taxon>Fungi</taxon>
        <taxon>Dikarya</taxon>
        <taxon>Ascomycota</taxon>
        <taxon>Pezizomycotina</taxon>
        <taxon>Sordariomycetes</taxon>
        <taxon>Xylariomycetidae</taxon>
        <taxon>Xylariales</taxon>
        <taxon>Xylariaceae</taxon>
        <taxon>Xylaria</taxon>
    </lineage>
</organism>
<comment type="similarity">
    <text evidence="1">Belongs to the ustYa family.</text>
</comment>
<sequence length="280" mass="31212">MPTGDSAPHSSESAGLLATFASSESEVKQPETELESAHRKSARNCLWFALVSLLITSLLCNGIQAGYSLRGSDCVPPPRGGLRTDQHHIFADEAIWTDMSNMTALDNLWDGMNVDTGVIQLPKDARLGDTQTFPWDPSRGLYMLESYHTLHCLPCVPMTRLPNNTQKNIYAYVRIRQRGRTGGPTAGHVFYCLADIRSGVLCDADDTVLPFRRKQKFAVAAPERKCRSWERLEGWAVEHSACFARREDDDPLHETLAEYVNCPPGSPYWGVVQELRMADA</sequence>
<dbReference type="GO" id="GO:0043386">
    <property type="term" value="P:mycotoxin biosynthetic process"/>
    <property type="evidence" value="ECO:0007669"/>
    <property type="project" value="InterPro"/>
</dbReference>
<dbReference type="InterPro" id="IPR021765">
    <property type="entry name" value="UstYa-like"/>
</dbReference>
<keyword evidence="2" id="KW-1133">Transmembrane helix</keyword>
<gene>
    <name evidence="3" type="ORF">EKO27_g8752</name>
</gene>
<keyword evidence="2" id="KW-0472">Membrane</keyword>
<evidence type="ECO:0000313" key="3">
    <source>
        <dbReference type="EMBL" id="RWA06351.1"/>
    </source>
</evidence>
<evidence type="ECO:0000256" key="2">
    <source>
        <dbReference type="SAM" id="Phobius"/>
    </source>
</evidence>
<keyword evidence="2" id="KW-0812">Transmembrane</keyword>
<comment type="caution">
    <text evidence="3">The sequence shown here is derived from an EMBL/GenBank/DDBJ whole genome shotgun (WGS) entry which is preliminary data.</text>
</comment>
<proteinExistence type="inferred from homology"/>
<dbReference type="Pfam" id="PF11807">
    <property type="entry name" value="UstYa"/>
    <property type="match status" value="1"/>
</dbReference>
<feature type="transmembrane region" description="Helical" evidence="2">
    <location>
        <begin position="45"/>
        <end position="67"/>
    </location>
</feature>
<keyword evidence="4" id="KW-1185">Reference proteome</keyword>
<dbReference type="EMBL" id="RYZI01000344">
    <property type="protein sequence ID" value="RWA06351.1"/>
    <property type="molecule type" value="Genomic_DNA"/>
</dbReference>
<protein>
    <submittedName>
        <fullName evidence="3">Uncharacterized protein</fullName>
    </submittedName>
</protein>
<evidence type="ECO:0000256" key="1">
    <source>
        <dbReference type="ARBA" id="ARBA00035112"/>
    </source>
</evidence>
<evidence type="ECO:0000313" key="4">
    <source>
        <dbReference type="Proteomes" id="UP000286045"/>
    </source>
</evidence>
<name>A0A439CWE9_9PEZI</name>
<reference evidence="3 4" key="1">
    <citation type="submission" date="2018-12" db="EMBL/GenBank/DDBJ databases">
        <title>Draft genome sequence of Xylaria grammica IHI A82.</title>
        <authorList>
            <person name="Buettner E."/>
            <person name="Kellner H."/>
        </authorList>
    </citation>
    <scope>NUCLEOTIDE SEQUENCE [LARGE SCALE GENOMIC DNA]</scope>
    <source>
        <strain evidence="3 4">IHI A82</strain>
    </source>
</reference>
<dbReference type="PANTHER" id="PTHR33365:SF6">
    <property type="entry name" value="OXIDASE USTYA"/>
    <property type="match status" value="1"/>
</dbReference>
<dbReference type="STRING" id="363999.A0A439CWE9"/>
<dbReference type="PANTHER" id="PTHR33365">
    <property type="entry name" value="YALI0B05434P"/>
    <property type="match status" value="1"/>
</dbReference>
<accession>A0A439CWE9</accession>
<dbReference type="Proteomes" id="UP000286045">
    <property type="component" value="Unassembled WGS sequence"/>
</dbReference>
<dbReference type="AlphaFoldDB" id="A0A439CWE9"/>